<comment type="caution">
    <text evidence="1">The sequence shown here is derived from an EMBL/GenBank/DDBJ whole genome shotgun (WGS) entry which is preliminary data.</text>
</comment>
<gene>
    <name evidence="2" type="ORF">HINF_LOCUS10962</name>
    <name evidence="1" type="ORF">HINF_LOCUS9845</name>
</gene>
<proteinExistence type="predicted"/>
<evidence type="ECO:0000313" key="3">
    <source>
        <dbReference type="Proteomes" id="UP001642409"/>
    </source>
</evidence>
<reference evidence="1" key="1">
    <citation type="submission" date="2023-06" db="EMBL/GenBank/DDBJ databases">
        <authorList>
            <person name="Kurt Z."/>
        </authorList>
    </citation>
    <scope>NUCLEOTIDE SEQUENCE</scope>
</reference>
<reference evidence="2 3" key="2">
    <citation type="submission" date="2024-07" db="EMBL/GenBank/DDBJ databases">
        <authorList>
            <person name="Akdeniz Z."/>
        </authorList>
    </citation>
    <scope>NUCLEOTIDE SEQUENCE [LARGE SCALE GENOMIC DNA]</scope>
</reference>
<dbReference type="EMBL" id="CAXDID020000024">
    <property type="protein sequence ID" value="CAL5989653.1"/>
    <property type="molecule type" value="Genomic_DNA"/>
</dbReference>
<evidence type="ECO:0000313" key="2">
    <source>
        <dbReference type="EMBL" id="CAL5989653.1"/>
    </source>
</evidence>
<keyword evidence="3" id="KW-1185">Reference proteome</keyword>
<dbReference type="Proteomes" id="UP001642409">
    <property type="component" value="Unassembled WGS sequence"/>
</dbReference>
<dbReference type="AlphaFoldDB" id="A0AA86NNS9"/>
<evidence type="ECO:0000313" key="1">
    <source>
        <dbReference type="EMBL" id="CAI9922200.1"/>
    </source>
</evidence>
<sequence>MIIGHSSLPENPKCQKCARNRACPCPTPAQLFRFKSSGTRQSDANLTIGITICTIVRVPLRSRHLQFKIIDSCIVEKWPSIKPNESLQQMNIQQKRCQQFNEQQQRYKYQIKIGRRFLNNILFCRYWADCEFFPPHAIPSHTLLYRQKSYVTTGAQ</sequence>
<organism evidence="1">
    <name type="scientific">Hexamita inflata</name>
    <dbReference type="NCBI Taxonomy" id="28002"/>
    <lineage>
        <taxon>Eukaryota</taxon>
        <taxon>Metamonada</taxon>
        <taxon>Diplomonadida</taxon>
        <taxon>Hexamitidae</taxon>
        <taxon>Hexamitinae</taxon>
        <taxon>Hexamita</taxon>
    </lineage>
</organism>
<accession>A0AA86NNS9</accession>
<dbReference type="EMBL" id="CATOUU010000248">
    <property type="protein sequence ID" value="CAI9922200.1"/>
    <property type="molecule type" value="Genomic_DNA"/>
</dbReference>
<protein>
    <submittedName>
        <fullName evidence="2">Hypothetical_protein</fullName>
    </submittedName>
</protein>
<name>A0AA86NNS9_9EUKA</name>